<dbReference type="KEGG" id="fer:FNB15_19730"/>
<feature type="repeat" description="TPR" evidence="1">
    <location>
        <begin position="73"/>
        <end position="106"/>
    </location>
</feature>
<keyword evidence="2" id="KW-0732">Signal</keyword>
<dbReference type="OrthoDB" id="5507417at2"/>
<dbReference type="Proteomes" id="UP000317496">
    <property type="component" value="Chromosome"/>
</dbReference>
<evidence type="ECO:0000256" key="1">
    <source>
        <dbReference type="PROSITE-ProRule" id="PRU00339"/>
    </source>
</evidence>
<evidence type="ECO:0000313" key="4">
    <source>
        <dbReference type="Proteomes" id="UP000317496"/>
    </source>
</evidence>
<dbReference type="PROSITE" id="PS50005">
    <property type="entry name" value="TPR"/>
    <property type="match status" value="1"/>
</dbReference>
<reference evidence="3 4" key="1">
    <citation type="submission" date="2019-07" db="EMBL/GenBank/DDBJ databases">
        <title>Genome sequencing for Ferrovibrio sp. K5.</title>
        <authorList>
            <person name="Park S.-J."/>
        </authorList>
    </citation>
    <scope>NUCLEOTIDE SEQUENCE [LARGE SCALE GENOMIC DNA]</scope>
    <source>
        <strain evidence="3 4">K5</strain>
    </source>
</reference>
<dbReference type="EMBL" id="CP041636">
    <property type="protein sequence ID" value="QDO99370.1"/>
    <property type="molecule type" value="Genomic_DNA"/>
</dbReference>
<sequence length="160" mass="17653">MSMSRLVLSMIAVLMMASPVMMPAWAAGGSDPAPVAKPADPNFTEGKKAIDAKDWARAIPLFQQVVAKDDKNADAFNWLGYAWRNQGDYPQSFAAYEKALTIDPRHRGAHEYIGEAYLKVNNLQKAEEHLKRLDSLCTFGCAEYTELKGKIAAYKAAKPS</sequence>
<name>A0A516H6P2_9PROT</name>
<keyword evidence="1" id="KW-0802">TPR repeat</keyword>
<dbReference type="InterPro" id="IPR019734">
    <property type="entry name" value="TPR_rpt"/>
</dbReference>
<keyword evidence="4" id="KW-1185">Reference proteome</keyword>
<evidence type="ECO:0000313" key="3">
    <source>
        <dbReference type="EMBL" id="QDO99370.1"/>
    </source>
</evidence>
<organism evidence="3 4">
    <name type="scientific">Ferrovibrio terrae</name>
    <dbReference type="NCBI Taxonomy" id="2594003"/>
    <lineage>
        <taxon>Bacteria</taxon>
        <taxon>Pseudomonadati</taxon>
        <taxon>Pseudomonadota</taxon>
        <taxon>Alphaproteobacteria</taxon>
        <taxon>Rhodospirillales</taxon>
        <taxon>Rhodospirillaceae</taxon>
        <taxon>Ferrovibrio</taxon>
    </lineage>
</organism>
<feature type="chain" id="PRO_5022205332" evidence="2">
    <location>
        <begin position="27"/>
        <end position="160"/>
    </location>
</feature>
<proteinExistence type="predicted"/>
<dbReference type="SUPFAM" id="SSF48452">
    <property type="entry name" value="TPR-like"/>
    <property type="match status" value="1"/>
</dbReference>
<accession>A0A516H6P2</accession>
<feature type="signal peptide" evidence="2">
    <location>
        <begin position="1"/>
        <end position="26"/>
    </location>
</feature>
<dbReference type="AlphaFoldDB" id="A0A516H6P2"/>
<protein>
    <submittedName>
        <fullName evidence="3">Tetratricopeptide repeat protein</fullName>
    </submittedName>
</protein>
<dbReference type="Pfam" id="PF13432">
    <property type="entry name" value="TPR_16"/>
    <property type="match status" value="1"/>
</dbReference>
<gene>
    <name evidence="3" type="ORF">FNB15_19730</name>
</gene>
<evidence type="ECO:0000256" key="2">
    <source>
        <dbReference type="SAM" id="SignalP"/>
    </source>
</evidence>
<dbReference type="Gene3D" id="1.25.40.10">
    <property type="entry name" value="Tetratricopeptide repeat domain"/>
    <property type="match status" value="1"/>
</dbReference>
<dbReference type="PROSITE" id="PS50293">
    <property type="entry name" value="TPR_REGION"/>
    <property type="match status" value="1"/>
</dbReference>
<dbReference type="InterPro" id="IPR011990">
    <property type="entry name" value="TPR-like_helical_dom_sf"/>
</dbReference>
<dbReference type="SMART" id="SM00028">
    <property type="entry name" value="TPR"/>
    <property type="match status" value="2"/>
</dbReference>